<organism evidence="2 3">
    <name type="scientific">Methanosarcina thermophila CHTI-55</name>
    <dbReference type="NCBI Taxonomy" id="1434121"/>
    <lineage>
        <taxon>Archaea</taxon>
        <taxon>Methanobacteriati</taxon>
        <taxon>Methanobacteriota</taxon>
        <taxon>Stenosarchaea group</taxon>
        <taxon>Methanomicrobia</taxon>
        <taxon>Methanosarcinales</taxon>
        <taxon>Methanosarcinaceae</taxon>
        <taxon>Methanosarcina</taxon>
    </lineage>
</organism>
<dbReference type="EMBL" id="CP009502">
    <property type="protein sequence ID" value="AKB16193.1"/>
    <property type="molecule type" value="Genomic_DNA"/>
</dbReference>
<dbReference type="AlphaFoldDB" id="A0A0E3KRR8"/>
<proteinExistence type="predicted"/>
<dbReference type="PROSITE" id="PS51257">
    <property type="entry name" value="PROKAR_LIPOPROTEIN"/>
    <property type="match status" value="1"/>
</dbReference>
<dbReference type="RefSeq" id="WP_052721857.1">
    <property type="nucleotide sequence ID" value="NZ_CP009502.1"/>
</dbReference>
<feature type="region of interest" description="Disordered" evidence="1">
    <location>
        <begin position="32"/>
        <end position="51"/>
    </location>
</feature>
<gene>
    <name evidence="2" type="ORF">MSTHC_1875</name>
</gene>
<evidence type="ECO:0000256" key="1">
    <source>
        <dbReference type="SAM" id="MobiDB-lite"/>
    </source>
</evidence>
<evidence type="ECO:0000313" key="2">
    <source>
        <dbReference type="EMBL" id="AKB16193.1"/>
    </source>
</evidence>
<dbReference type="PATRIC" id="fig|1434121.4.peg.2293"/>
<reference evidence="2 3" key="1">
    <citation type="submission" date="2014-07" db="EMBL/GenBank/DDBJ databases">
        <title>Methanogenic archaea and the global carbon cycle.</title>
        <authorList>
            <person name="Henriksen J.R."/>
            <person name="Luke J."/>
            <person name="Reinhart S."/>
            <person name="Benedict M.N."/>
            <person name="Youngblut N.D."/>
            <person name="Metcalf M.E."/>
            <person name="Whitaker R.J."/>
            <person name="Metcalf W.W."/>
        </authorList>
    </citation>
    <scope>NUCLEOTIDE SEQUENCE [LARGE SCALE GENOMIC DNA]</scope>
    <source>
        <strain evidence="2 3">CHTI-55</strain>
    </source>
</reference>
<sequence length="301" mass="33302">MNLVSKIFGIKLAGLLIIILFIAISGCSSAPDTESQSASENAQLADDTVTTTNASHTDENVIALESTDPMSSSAKVIYLHHSTGGVIWEGGVQDTIEKYNAEHGTDYSITPLEFPKASPYGWNNYPYDYWNIWVNHAGPSAYMEEPTLEMLTQTYDVIVWKHCFPVSNIVADTGSPDVTSSVKSLENYKLQYNALKEKMHEFPNKRFIVWTGAALVESQTNPAEAERAREFANWVKTTWDEPGDNIYVWDFRELETGGGLYLLPENAVSPSDSHPNSKFAASVAPLIGQRIIDVIEGRGDN</sequence>
<name>A0A0E3KRR8_METTE</name>
<dbReference type="GeneID" id="41603234"/>
<evidence type="ECO:0000313" key="3">
    <source>
        <dbReference type="Proteomes" id="UP000056925"/>
    </source>
</evidence>
<dbReference type="Proteomes" id="UP000056925">
    <property type="component" value="Chromosome"/>
</dbReference>
<accession>A0A0E3KRR8</accession>
<dbReference type="HOGENOM" id="CLU_907959_0_0_2"/>
<protein>
    <recommendedName>
        <fullName evidence="4">SGNH/GDSL hydrolase family protein</fullName>
    </recommendedName>
</protein>
<evidence type="ECO:0008006" key="4">
    <source>
        <dbReference type="Google" id="ProtNLM"/>
    </source>
</evidence>
<dbReference type="KEGG" id="mthe:MSTHC_1875"/>